<keyword evidence="2" id="KW-1185">Reference proteome</keyword>
<dbReference type="AlphaFoldDB" id="A0AAD8PRA8"/>
<name>A0AAD8PRA8_9PEZI</name>
<dbReference type="GeneID" id="85447048"/>
<protein>
    <submittedName>
        <fullName evidence="1">Uncharacterized protein</fullName>
    </submittedName>
</protein>
<reference evidence="1" key="1">
    <citation type="submission" date="2021-06" db="EMBL/GenBank/DDBJ databases">
        <title>Comparative genomics, transcriptomics and evolutionary studies reveal genomic signatures of adaptation to plant cell wall in hemibiotrophic fungi.</title>
        <authorList>
            <consortium name="DOE Joint Genome Institute"/>
            <person name="Baroncelli R."/>
            <person name="Diaz J.F."/>
            <person name="Benocci T."/>
            <person name="Peng M."/>
            <person name="Battaglia E."/>
            <person name="Haridas S."/>
            <person name="Andreopoulos W."/>
            <person name="Labutti K."/>
            <person name="Pangilinan J."/>
            <person name="Floch G.L."/>
            <person name="Makela M.R."/>
            <person name="Henrissat B."/>
            <person name="Grigoriev I.V."/>
            <person name="Crouch J.A."/>
            <person name="De Vries R.P."/>
            <person name="Sukno S.A."/>
            <person name="Thon M.R."/>
        </authorList>
    </citation>
    <scope>NUCLEOTIDE SEQUENCE</scope>
    <source>
        <strain evidence="1">CBS 125086</strain>
    </source>
</reference>
<gene>
    <name evidence="1" type="ORF">LY79DRAFT_662320</name>
</gene>
<dbReference type="EMBL" id="JAHLJV010000078">
    <property type="protein sequence ID" value="KAK1574268.1"/>
    <property type="molecule type" value="Genomic_DNA"/>
</dbReference>
<comment type="caution">
    <text evidence="1">The sequence shown here is derived from an EMBL/GenBank/DDBJ whole genome shotgun (WGS) entry which is preliminary data.</text>
</comment>
<dbReference type="RefSeq" id="XP_060409807.1">
    <property type="nucleotide sequence ID" value="XM_060562808.1"/>
</dbReference>
<organism evidence="1 2">
    <name type="scientific">Colletotrichum navitas</name>
    <dbReference type="NCBI Taxonomy" id="681940"/>
    <lineage>
        <taxon>Eukaryota</taxon>
        <taxon>Fungi</taxon>
        <taxon>Dikarya</taxon>
        <taxon>Ascomycota</taxon>
        <taxon>Pezizomycotina</taxon>
        <taxon>Sordariomycetes</taxon>
        <taxon>Hypocreomycetidae</taxon>
        <taxon>Glomerellales</taxon>
        <taxon>Glomerellaceae</taxon>
        <taxon>Colletotrichum</taxon>
        <taxon>Colletotrichum graminicola species complex</taxon>
    </lineage>
</organism>
<evidence type="ECO:0000313" key="1">
    <source>
        <dbReference type="EMBL" id="KAK1574268.1"/>
    </source>
</evidence>
<evidence type="ECO:0000313" key="2">
    <source>
        <dbReference type="Proteomes" id="UP001230504"/>
    </source>
</evidence>
<proteinExistence type="predicted"/>
<accession>A0AAD8PRA8</accession>
<sequence>MTSGRPGLPPFGVLVNGSGFWSPKEDYLMSNPQNPHRRLVLPDTLMRDKLCLGAADELIRSYDIEQRTVAHAVIDVATALVRDMMKSAKESVFTIEKNAGYITGYLRSQS</sequence>
<dbReference type="Proteomes" id="UP001230504">
    <property type="component" value="Unassembled WGS sequence"/>
</dbReference>